<evidence type="ECO:0000256" key="1">
    <source>
        <dbReference type="SAM" id="Phobius"/>
    </source>
</evidence>
<dbReference type="OrthoDB" id="6555944at2"/>
<protein>
    <recommendedName>
        <fullName evidence="4">Holin</fullName>
    </recommendedName>
</protein>
<gene>
    <name evidence="2" type="ORF">HA48_04820</name>
</gene>
<reference evidence="2 3" key="1">
    <citation type="journal article" date="2017" name="Antonie Van Leeuwenhoek">
        <title>Phylogenomic resolution of the bacterial genus Pantoea and its relationship with Erwinia and Tatumella.</title>
        <authorList>
            <person name="Palmer M."/>
            <person name="Steenkamp E.T."/>
            <person name="Coetzee M.P."/>
            <person name="Chan W.Y."/>
            <person name="van Zyl E."/>
            <person name="De Maayer P."/>
            <person name="Coutinho T.A."/>
            <person name="Blom J."/>
            <person name="Smits T.H."/>
            <person name="Duffy B."/>
            <person name="Venter S.N."/>
        </authorList>
    </citation>
    <scope>NUCLEOTIDE SEQUENCE [LARGE SCALE GENOMIC DNA]</scope>
    <source>
        <strain evidence="2 3">LMG 26277</strain>
    </source>
</reference>
<dbReference type="Pfam" id="PF16083">
    <property type="entry name" value="Phage_holin_3_3"/>
    <property type="match status" value="1"/>
</dbReference>
<keyword evidence="3" id="KW-1185">Reference proteome</keyword>
<name>A0A1X1DCH7_9GAMM</name>
<evidence type="ECO:0008006" key="4">
    <source>
        <dbReference type="Google" id="ProtNLM"/>
    </source>
</evidence>
<dbReference type="InterPro" id="IPR032126">
    <property type="entry name" value="LydA_holin"/>
</dbReference>
<evidence type="ECO:0000313" key="2">
    <source>
        <dbReference type="EMBL" id="ORM74392.1"/>
    </source>
</evidence>
<feature type="transmembrane region" description="Helical" evidence="1">
    <location>
        <begin position="43"/>
        <end position="62"/>
    </location>
</feature>
<dbReference type="Proteomes" id="UP000193104">
    <property type="component" value="Unassembled WGS sequence"/>
</dbReference>
<comment type="caution">
    <text evidence="2">The sequence shown here is derived from an EMBL/GenBank/DDBJ whole genome shotgun (WGS) entry which is preliminary data.</text>
</comment>
<dbReference type="RefSeq" id="WP_158086958.1">
    <property type="nucleotide sequence ID" value="NZ_MLFS01000008.1"/>
</dbReference>
<evidence type="ECO:0000313" key="3">
    <source>
        <dbReference type="Proteomes" id="UP000193104"/>
    </source>
</evidence>
<keyword evidence="1" id="KW-0812">Transmembrane</keyword>
<proteinExistence type="predicted"/>
<accession>A0A1X1DCH7</accession>
<feature type="transmembrane region" description="Helical" evidence="1">
    <location>
        <begin position="74"/>
        <end position="95"/>
    </location>
</feature>
<sequence length="100" mass="10665">MILLNPEEGQALLWLLIGGISAWGGLVNYILNKKSPDNKIKSSDIISNILISSFAGLMGGLISSEIGLTEHMTLIMSGLFGSMGGSVILILQNLVSKHLR</sequence>
<dbReference type="AlphaFoldDB" id="A0A1X1DCH7"/>
<keyword evidence="1" id="KW-1133">Transmembrane helix</keyword>
<dbReference type="STRING" id="1076551.HA48_04820"/>
<organism evidence="2 3">
    <name type="scientific">Pantoea wallisii</name>
    <dbReference type="NCBI Taxonomy" id="1076551"/>
    <lineage>
        <taxon>Bacteria</taxon>
        <taxon>Pseudomonadati</taxon>
        <taxon>Pseudomonadota</taxon>
        <taxon>Gammaproteobacteria</taxon>
        <taxon>Enterobacterales</taxon>
        <taxon>Erwiniaceae</taxon>
        <taxon>Pantoea</taxon>
    </lineage>
</organism>
<dbReference type="EMBL" id="MLFS01000008">
    <property type="protein sequence ID" value="ORM74392.1"/>
    <property type="molecule type" value="Genomic_DNA"/>
</dbReference>
<keyword evidence="1" id="KW-0472">Membrane</keyword>
<feature type="transmembrane region" description="Helical" evidence="1">
    <location>
        <begin position="12"/>
        <end position="31"/>
    </location>
</feature>